<reference evidence="1" key="1">
    <citation type="submission" date="2022-11" db="EMBL/GenBank/DDBJ databases">
        <title>Complete genome sequence of Methanogenium organophilum DSM 3596.</title>
        <authorList>
            <person name="Chen S.-C."/>
            <person name="Lai S.-J."/>
            <person name="You Y.-T."/>
        </authorList>
    </citation>
    <scope>NUCLEOTIDE SEQUENCE</scope>
    <source>
        <strain evidence="1">DSM 3596</strain>
    </source>
</reference>
<dbReference type="Pfam" id="PF01297">
    <property type="entry name" value="ZnuA"/>
    <property type="match status" value="1"/>
</dbReference>
<gene>
    <name evidence="1" type="ORF">OU421_07810</name>
</gene>
<evidence type="ECO:0000313" key="1">
    <source>
        <dbReference type="EMBL" id="WAI00337.1"/>
    </source>
</evidence>
<proteinExistence type="predicted"/>
<keyword evidence="2" id="KW-1185">Reference proteome</keyword>
<accession>A0A9X9S2I5</accession>
<name>A0A9X9S2I5_METOG</name>
<dbReference type="Gene3D" id="3.40.50.1980">
    <property type="entry name" value="Nitrogenase molybdenum iron protein domain"/>
    <property type="match status" value="1"/>
</dbReference>
<dbReference type="EMBL" id="CP113361">
    <property type="protein sequence ID" value="WAI00337.1"/>
    <property type="molecule type" value="Genomic_DNA"/>
</dbReference>
<protein>
    <submittedName>
        <fullName evidence="1">Zinc ABC transporter substrate-binding protein</fullName>
    </submittedName>
</protein>
<dbReference type="AlphaFoldDB" id="A0A9X9S2I5"/>
<dbReference type="Proteomes" id="UP001163096">
    <property type="component" value="Chromosome"/>
</dbReference>
<dbReference type="SUPFAM" id="SSF53807">
    <property type="entry name" value="Helical backbone' metal receptor"/>
    <property type="match status" value="1"/>
</dbReference>
<dbReference type="RefSeq" id="WP_268185510.1">
    <property type="nucleotide sequence ID" value="NZ_CP113361.1"/>
</dbReference>
<dbReference type="KEGG" id="mou:OU421_07810"/>
<organism evidence="1 2">
    <name type="scientific">Methanogenium organophilum</name>
    <dbReference type="NCBI Taxonomy" id="2199"/>
    <lineage>
        <taxon>Archaea</taxon>
        <taxon>Methanobacteriati</taxon>
        <taxon>Methanobacteriota</taxon>
        <taxon>Stenosarchaea group</taxon>
        <taxon>Methanomicrobia</taxon>
        <taxon>Methanomicrobiales</taxon>
        <taxon>Methanomicrobiaceae</taxon>
        <taxon>Methanogenium</taxon>
    </lineage>
</organism>
<dbReference type="GO" id="GO:0030001">
    <property type="term" value="P:metal ion transport"/>
    <property type="evidence" value="ECO:0007669"/>
    <property type="project" value="InterPro"/>
</dbReference>
<dbReference type="InterPro" id="IPR006127">
    <property type="entry name" value="ZnuA-like"/>
</dbReference>
<dbReference type="GeneID" id="76834998"/>
<sequence>MEAKVWFFSVFAALLVVAAPSAALDVVSTTSVLWDPVQSIGGEYVEAIYIADPAVCPHMQGDIIPNRIQIEQEFIRSADLFVAHNGSVDKQYVMPYVDDFMEANDYGTVEWVTLKNPAMTWNTPEKATALAEEVRDWLIAADPEHSVYYTQKCGEYIEEINAAGQLSAEEEAIIPGQQVVVMVWQQEAAENWLGLDVADIYAPDFYMNGGYTAVKLVDRINENPDTYADVVYVIENMQSGELGKGVEEALNDKGYGVKRVIFTNFPKSVDGVDSIPDVLAYNKGLVTPVADDSTDGQPEPTPSPGFGVLAGILGVGLVFCARKGVA</sequence>
<dbReference type="GO" id="GO:0046872">
    <property type="term" value="F:metal ion binding"/>
    <property type="evidence" value="ECO:0007669"/>
    <property type="project" value="InterPro"/>
</dbReference>
<evidence type="ECO:0000313" key="2">
    <source>
        <dbReference type="Proteomes" id="UP001163096"/>
    </source>
</evidence>